<feature type="region of interest" description="Disordered" evidence="1">
    <location>
        <begin position="1"/>
        <end position="24"/>
    </location>
</feature>
<dbReference type="AlphaFoldDB" id="A0ABD2LJQ1"/>
<evidence type="ECO:0000313" key="2">
    <source>
        <dbReference type="EMBL" id="KAL3115455.1"/>
    </source>
</evidence>
<name>A0ABD2LJQ1_9BILA</name>
<dbReference type="EMBL" id="JBICBT010000381">
    <property type="protein sequence ID" value="KAL3115455.1"/>
    <property type="molecule type" value="Genomic_DNA"/>
</dbReference>
<keyword evidence="3" id="KW-1185">Reference proteome</keyword>
<gene>
    <name evidence="2" type="ORF">niasHT_020128</name>
</gene>
<reference evidence="2 3" key="1">
    <citation type="submission" date="2024-10" db="EMBL/GenBank/DDBJ databases">
        <authorList>
            <person name="Kim D."/>
        </authorList>
    </citation>
    <scope>NUCLEOTIDE SEQUENCE [LARGE SCALE GENOMIC DNA]</scope>
    <source>
        <strain evidence="2">BH-2024</strain>
    </source>
</reference>
<feature type="compositionally biased region" description="Basic and acidic residues" evidence="1">
    <location>
        <begin position="223"/>
        <end position="234"/>
    </location>
</feature>
<protein>
    <submittedName>
        <fullName evidence="2">Uncharacterized protein</fullName>
    </submittedName>
</protein>
<feature type="region of interest" description="Disordered" evidence="1">
    <location>
        <begin position="211"/>
        <end position="244"/>
    </location>
</feature>
<evidence type="ECO:0000256" key="1">
    <source>
        <dbReference type="SAM" id="MobiDB-lite"/>
    </source>
</evidence>
<comment type="caution">
    <text evidence="2">The sequence shown here is derived from an EMBL/GenBank/DDBJ whole genome shotgun (WGS) entry which is preliminary data.</text>
</comment>
<accession>A0ABD2LJQ1</accession>
<feature type="compositionally biased region" description="Low complexity" evidence="1">
    <location>
        <begin position="211"/>
        <end position="222"/>
    </location>
</feature>
<sequence length="268" mass="29263">MKKVRGREAAEPSSSVQHHKAHKKVENVNEIAEACAPRAQWNVAAGACVARTKGMKSSGGFETSDGKRAQVQRFGDKGGIAQVEGYSAQLKTKENAEGRHALLMADGKHELDNGERVDERNERHRMRSAQRPFRLWTEPGGARQKARARTLSVCKERTRAYLTGAHALRVCTASTTGKWWSGGAPSKAFLMGVLLCIVCEWAKTVTTPMMSNTTTTSTVTRTASDRRDDDEGGGRRASLAPKSREPVIRVGAKPVARAVYLENAVLYS</sequence>
<evidence type="ECO:0000313" key="3">
    <source>
        <dbReference type="Proteomes" id="UP001620626"/>
    </source>
</evidence>
<feature type="compositionally biased region" description="Basic and acidic residues" evidence="1">
    <location>
        <begin position="1"/>
        <end position="10"/>
    </location>
</feature>
<proteinExistence type="predicted"/>
<organism evidence="2 3">
    <name type="scientific">Heterodera trifolii</name>
    <dbReference type="NCBI Taxonomy" id="157864"/>
    <lineage>
        <taxon>Eukaryota</taxon>
        <taxon>Metazoa</taxon>
        <taxon>Ecdysozoa</taxon>
        <taxon>Nematoda</taxon>
        <taxon>Chromadorea</taxon>
        <taxon>Rhabditida</taxon>
        <taxon>Tylenchina</taxon>
        <taxon>Tylenchomorpha</taxon>
        <taxon>Tylenchoidea</taxon>
        <taxon>Heteroderidae</taxon>
        <taxon>Heteroderinae</taxon>
        <taxon>Heterodera</taxon>
    </lineage>
</organism>
<dbReference type="Proteomes" id="UP001620626">
    <property type="component" value="Unassembled WGS sequence"/>
</dbReference>